<dbReference type="AlphaFoldDB" id="A0A7W7KIH0"/>
<dbReference type="InterPro" id="IPR012434">
    <property type="entry name" value="DUF1631"/>
</dbReference>
<reference evidence="2 3" key="1">
    <citation type="submission" date="2020-08" db="EMBL/GenBank/DDBJ databases">
        <title>Functional genomics of gut bacteria from endangered species of beetles.</title>
        <authorList>
            <person name="Carlos-Shanley C."/>
        </authorList>
    </citation>
    <scope>NUCLEOTIDE SEQUENCE [LARGE SCALE GENOMIC DNA]</scope>
    <source>
        <strain evidence="2 3">S00179</strain>
    </source>
</reference>
<dbReference type="Proteomes" id="UP000566995">
    <property type="component" value="Unassembled WGS sequence"/>
</dbReference>
<evidence type="ECO:0000256" key="1">
    <source>
        <dbReference type="SAM" id="MobiDB-lite"/>
    </source>
</evidence>
<dbReference type="RefSeq" id="WP_184588759.1">
    <property type="nucleotide sequence ID" value="NZ_JACHLI010000007.1"/>
</dbReference>
<dbReference type="EMBL" id="JACHLI010000007">
    <property type="protein sequence ID" value="MBB4863397.1"/>
    <property type="molecule type" value="Genomic_DNA"/>
</dbReference>
<protein>
    <recommendedName>
        <fullName evidence="4">DUF1631 domain-containing protein</fullName>
    </recommendedName>
</protein>
<dbReference type="Pfam" id="PF07793">
    <property type="entry name" value="DUF1631"/>
    <property type="match status" value="1"/>
</dbReference>
<evidence type="ECO:0000313" key="3">
    <source>
        <dbReference type="Proteomes" id="UP000566995"/>
    </source>
</evidence>
<feature type="region of interest" description="Disordered" evidence="1">
    <location>
        <begin position="226"/>
        <end position="256"/>
    </location>
</feature>
<organism evidence="2 3">
    <name type="scientific">Pseudomonas nitroreducens</name>
    <dbReference type="NCBI Taxonomy" id="46680"/>
    <lineage>
        <taxon>Bacteria</taxon>
        <taxon>Pseudomonadati</taxon>
        <taxon>Pseudomonadota</taxon>
        <taxon>Gammaproteobacteria</taxon>
        <taxon>Pseudomonadales</taxon>
        <taxon>Pseudomonadaceae</taxon>
        <taxon>Pseudomonas</taxon>
    </lineage>
</organism>
<evidence type="ECO:0000313" key="2">
    <source>
        <dbReference type="EMBL" id="MBB4863397.1"/>
    </source>
</evidence>
<evidence type="ECO:0008006" key="4">
    <source>
        <dbReference type="Google" id="ProtNLM"/>
    </source>
</evidence>
<accession>A0A7W7KIH0</accession>
<name>A0A7W7KIH0_PSENT</name>
<proteinExistence type="predicted"/>
<sequence length="764" mass="86026">MSSKDTPPPSPIASRMIQPRFGELVQGCRQLAMNRLAELLGNVFAQVDDTLFECAEKAENNQVQALFFDSMREIRRERPNLERYYHQRIAQGLNDFLEGKLPLAEPLEELDVDQLTLVGNEEYEETLLVTNMVNQVRAHCAQLLFALDQRLALLNNGSKLGEERNPFGPQAIAQAFRDTLARSDFPLRIKTILYVLFDQQVMQHLQPLYEQLNQRLAEGGILPNLKYRPQGQRPAPPPRPAAAEKPTGGMPSPPPLQPYYNVGELPETPPADRNALFGGLAVLLAEHRRRGDKATLFGNSQSIVSFGPATATTTYSANELLEALNRLQRESAQEMAQRLRQPQPVQALKADLQRQLEAKAAQPGNTRLTEQEADVIDLVGMVFDFILDDENLPDSCKATLSHLHTPFLKVALLDKQLFTQHHHPARKLLNAMAQAGVLYGGEGEERNLLAKMHWIVERVIQDFAGDFGLFDTLLGEFNEYVGNLRQKVELRERRAMEAARGRDRLLAAREQALEAIGKVTRERELPELVRNFLDMSWCDALTFIVLRSGEHSDEWKRACEVAEQLAWSVTPLDEEGRLHLRDLRVGLLDDLRKGLEVLGGYHEDGIRRLLQDLVACQHAIQAKQPQIAAQLKQELPESPLGAMLGAEGHTLAKPGGEALSERVRVLMKELSHLEFGTWFEFSDTTPARRLKLSWFSPTTRNYMFVDHTGQRVAVKPIVQLAQEMEAGKVRLVPTEHSAPLMDRALSAIYRVLQRFTSGRSPAQN</sequence>
<gene>
    <name evidence="2" type="ORF">HNP46_002244</name>
</gene>
<comment type="caution">
    <text evidence="2">The sequence shown here is derived from an EMBL/GenBank/DDBJ whole genome shotgun (WGS) entry which is preliminary data.</text>
</comment>